<dbReference type="AlphaFoldDB" id="A0A7G2E6G5"/>
<gene>
    <name evidence="1" type="ORF">AT9943_LOCUS6777</name>
</gene>
<evidence type="ECO:0000313" key="1">
    <source>
        <dbReference type="EMBL" id="CAD5318551.1"/>
    </source>
</evidence>
<proteinExistence type="predicted"/>
<name>A0A7G2E6G5_ARATH</name>
<accession>A0A7G2E6G5</accession>
<reference evidence="1 2" key="1">
    <citation type="submission" date="2020-09" db="EMBL/GenBank/DDBJ databases">
        <authorList>
            <person name="Ashkenazy H."/>
        </authorList>
    </citation>
    <scope>NUCLEOTIDE SEQUENCE [LARGE SCALE GENOMIC DNA]</scope>
    <source>
        <strain evidence="2">cv. Cdm-0</strain>
    </source>
</reference>
<evidence type="ECO:0000313" key="2">
    <source>
        <dbReference type="Proteomes" id="UP000516314"/>
    </source>
</evidence>
<sequence length="100" mass="11638">MPPTARTRKMMDQETYLMERITKAKEQLTNLAAENRELQVRRFMFDCVEGKMSQYRYDAKDLQDFLAGDMTPFLDADATAGVKAFLSWTETATTTINYHR</sequence>
<organism evidence="1 2">
    <name type="scientific">Arabidopsis thaliana</name>
    <name type="common">Mouse-ear cress</name>
    <dbReference type="NCBI Taxonomy" id="3702"/>
    <lineage>
        <taxon>Eukaryota</taxon>
        <taxon>Viridiplantae</taxon>
        <taxon>Streptophyta</taxon>
        <taxon>Embryophyta</taxon>
        <taxon>Tracheophyta</taxon>
        <taxon>Spermatophyta</taxon>
        <taxon>Magnoliopsida</taxon>
        <taxon>eudicotyledons</taxon>
        <taxon>Gunneridae</taxon>
        <taxon>Pentapetalae</taxon>
        <taxon>rosids</taxon>
        <taxon>malvids</taxon>
        <taxon>Brassicales</taxon>
        <taxon>Brassicaceae</taxon>
        <taxon>Camelineae</taxon>
        <taxon>Arabidopsis</taxon>
    </lineage>
</organism>
<protein>
    <submittedName>
        <fullName evidence="1">(thale cress) hypothetical protein</fullName>
    </submittedName>
</protein>
<dbReference type="EMBL" id="LR881467">
    <property type="protein sequence ID" value="CAD5318551.1"/>
    <property type="molecule type" value="Genomic_DNA"/>
</dbReference>
<dbReference type="Proteomes" id="UP000516314">
    <property type="component" value="Chromosome 2"/>
</dbReference>